<dbReference type="FunFam" id="2.130.10.10:FF:001204">
    <property type="entry name" value="Vacuolar protein sorting-associated protein 41 homolog"/>
    <property type="match status" value="1"/>
</dbReference>
<dbReference type="InterPro" id="IPR011990">
    <property type="entry name" value="TPR-like_helical_dom_sf"/>
</dbReference>
<evidence type="ECO:0000256" key="4">
    <source>
        <dbReference type="ARBA" id="ARBA00022448"/>
    </source>
</evidence>
<dbReference type="Pfam" id="PF23411">
    <property type="entry name" value="Beta-prop_Vps41"/>
    <property type="match status" value="1"/>
</dbReference>
<dbReference type="InterPro" id="IPR016024">
    <property type="entry name" value="ARM-type_fold"/>
</dbReference>
<dbReference type="FunFam" id="1.25.40.10:FF:001057">
    <property type="entry name" value="Vacuolar protein sorting-associated protein 41 homolog"/>
    <property type="match status" value="1"/>
</dbReference>
<dbReference type="InterPro" id="IPR016902">
    <property type="entry name" value="Vps41"/>
</dbReference>
<dbReference type="GO" id="GO:0030136">
    <property type="term" value="C:clathrin-coated vesicle"/>
    <property type="evidence" value="ECO:0007669"/>
    <property type="project" value="UniProtKB-SubCell"/>
</dbReference>
<evidence type="ECO:0000256" key="8">
    <source>
        <dbReference type="ARBA" id="ARBA00023228"/>
    </source>
</evidence>
<organism evidence="13 14">
    <name type="scientific">Callosobruchus maculatus</name>
    <name type="common">Southern cowpea weevil</name>
    <name type="synonym">Pulse bruchid</name>
    <dbReference type="NCBI Taxonomy" id="64391"/>
    <lineage>
        <taxon>Eukaryota</taxon>
        <taxon>Metazoa</taxon>
        <taxon>Ecdysozoa</taxon>
        <taxon>Arthropoda</taxon>
        <taxon>Hexapoda</taxon>
        <taxon>Insecta</taxon>
        <taxon>Pterygota</taxon>
        <taxon>Neoptera</taxon>
        <taxon>Endopterygota</taxon>
        <taxon>Coleoptera</taxon>
        <taxon>Polyphaga</taxon>
        <taxon>Cucujiformia</taxon>
        <taxon>Chrysomeloidea</taxon>
        <taxon>Chrysomelidae</taxon>
        <taxon>Bruchinae</taxon>
        <taxon>Bruchini</taxon>
        <taxon>Callosobruchus</taxon>
    </lineage>
</organism>
<dbReference type="InterPro" id="IPR000547">
    <property type="entry name" value="Clathrin_H-chain/VPS_repeat"/>
</dbReference>
<dbReference type="OrthoDB" id="244107at2759"/>
<dbReference type="PROSITE" id="PS50236">
    <property type="entry name" value="CHCR"/>
    <property type="match status" value="1"/>
</dbReference>
<keyword evidence="5 10" id="KW-0863">Zinc-finger</keyword>
<dbReference type="SUPFAM" id="SSF48371">
    <property type="entry name" value="ARM repeat"/>
    <property type="match status" value="1"/>
</dbReference>
<dbReference type="GO" id="GO:0005794">
    <property type="term" value="C:Golgi apparatus"/>
    <property type="evidence" value="ECO:0007669"/>
    <property type="project" value="UniProtKB-SubCell"/>
</dbReference>
<dbReference type="InterPro" id="IPR001841">
    <property type="entry name" value="Znf_RING"/>
</dbReference>
<keyword evidence="6" id="KW-0862">Zinc</keyword>
<gene>
    <name evidence="13" type="ORF">CALMAC_LOCUS2190</name>
</gene>
<dbReference type="InterPro" id="IPR036322">
    <property type="entry name" value="WD40_repeat_dom_sf"/>
</dbReference>
<dbReference type="SUPFAM" id="SSF50978">
    <property type="entry name" value="WD40 repeat-like"/>
    <property type="match status" value="1"/>
</dbReference>
<proteinExistence type="inferred from homology"/>
<evidence type="ECO:0000256" key="2">
    <source>
        <dbReference type="ARBA" id="ARBA00004603"/>
    </source>
</evidence>
<evidence type="ECO:0000256" key="1">
    <source>
        <dbReference type="ARBA" id="ARBA00004371"/>
    </source>
</evidence>
<evidence type="ECO:0000256" key="11">
    <source>
        <dbReference type="PROSITE-ProRule" id="PRU01006"/>
    </source>
</evidence>
<protein>
    <recommendedName>
        <fullName evidence="9">Vacuolar protein sorting-associated protein 41 homolog</fullName>
    </recommendedName>
</protein>
<dbReference type="EMBL" id="CAACVG010002589">
    <property type="protein sequence ID" value="VEN36656.1"/>
    <property type="molecule type" value="Genomic_DNA"/>
</dbReference>
<dbReference type="GO" id="GO:0030897">
    <property type="term" value="C:HOPS complex"/>
    <property type="evidence" value="ECO:0007669"/>
    <property type="project" value="UniProtKB-UniRule"/>
</dbReference>
<evidence type="ECO:0000313" key="13">
    <source>
        <dbReference type="EMBL" id="VEN36656.1"/>
    </source>
</evidence>
<keyword evidence="7 9" id="KW-0653">Protein transport</keyword>
<dbReference type="Proteomes" id="UP000410492">
    <property type="component" value="Unassembled WGS sequence"/>
</dbReference>
<reference evidence="13 14" key="1">
    <citation type="submission" date="2019-01" db="EMBL/GenBank/DDBJ databases">
        <authorList>
            <person name="Sayadi A."/>
        </authorList>
    </citation>
    <scope>NUCLEOTIDE SEQUENCE [LARGE SCALE GENOMIC DNA]</scope>
</reference>
<dbReference type="PROSITE" id="PS50089">
    <property type="entry name" value="ZF_RING_2"/>
    <property type="match status" value="1"/>
</dbReference>
<evidence type="ECO:0000256" key="3">
    <source>
        <dbReference type="ARBA" id="ARBA00009582"/>
    </source>
</evidence>
<sequence>MFRDSIGPQRHCQQHIFWLGKKKSEICFLLIYHNESLPCLYLFIRWYFSAVEMSENSLNDYTSDTESSEDEIEPKLKYVRLSNDLKSIFNKSSATCIAVHPKFICLGSHWGFIHILDHQGNSIQGKQLKAHTVSINQISIDVNGEFIATCSDDGRVFVHSLFSKENNLNLNLGRLVKTIALDPSYFKGGANRRFITGDNNLTLYERTFLGNLRPVVLCESEGLVRSMCWTSNGNFLAWSSNVGVRVYDMNSRCSLGLIKWEEQPGMSIERFRCNLRWADDKTLLIGWVDTVRVCIIRKRSAMELANRDLPEYLVDPVSTFQTEFFISGIAPLDQQLVLLGLPKVPEVEGSQSPRPQLYIVEYRDNDCVDVCADSLSLRDYQEYGVNDYHLDVLLDENRFFVVAPKDVVVASPYDLDDRIQWFIQHSKFEEALDILTRNENGNGSNGTGAVPQRHTVQTVGIEYLDHLLREGGYDEAGRLCLRIFGKDAQLWEDQIYKFASVHRLRSVSPYIPRTTDCKLNPHIYEMILYEYLKLDAQGFLDLVKEWNPALYNVYAVINAVLEHLLNCEVNKNLYVEALAILYSYEKMYDKSLSMYLKLKHKDVFTLIEKHNLYGVIEDMLLTFMDLDYKKTIALLLDKRPIPSEKIVEKLKSNKLHLYRFLDEYDKKNPKGKYHKELVSLYAIFDRENKLLPFLKKSDHYPIQEALNICQKEKYYPEMVYLLGRIGDTKEALELIINELKDMQHAISFCQEHDDLDLWEDLINHCVDKPEFVTFLLQSIGTYVDPTVLVLKIKPDVEIPGLKNSLVKMLNQYNLQVSVQEGCKKILMSDYFNLQKKLVRVHQKGLSACEEVMCGACHRKLIEKDPSRATGIIVFNCKHSFHMQCLPDNTQLCGICHALGQKST</sequence>
<dbReference type="GO" id="GO:0031902">
    <property type="term" value="C:late endosome membrane"/>
    <property type="evidence" value="ECO:0007669"/>
    <property type="project" value="UniProtKB-SubCell"/>
</dbReference>
<evidence type="ECO:0000256" key="9">
    <source>
        <dbReference type="PIRNR" id="PIRNR028921"/>
    </source>
</evidence>
<dbReference type="Gene3D" id="2.130.10.10">
    <property type="entry name" value="YVTN repeat-like/Quinoprotein amine dehydrogenase"/>
    <property type="match status" value="1"/>
</dbReference>
<dbReference type="PANTHER" id="PTHR12616:SF1">
    <property type="entry name" value="VACUOLAR PROTEIN SORTING-ASSOCIATED PROTEIN 41 HOMOLOG"/>
    <property type="match status" value="1"/>
</dbReference>
<dbReference type="Pfam" id="PF23556">
    <property type="entry name" value="TPR_Vps41"/>
    <property type="match status" value="1"/>
</dbReference>
<keyword evidence="4 9" id="KW-0813">Transport</keyword>
<accession>A0A653BNS5</accession>
<evidence type="ECO:0000313" key="14">
    <source>
        <dbReference type="Proteomes" id="UP000410492"/>
    </source>
</evidence>
<dbReference type="GO" id="GO:0006623">
    <property type="term" value="P:protein targeting to vacuole"/>
    <property type="evidence" value="ECO:0007669"/>
    <property type="project" value="InterPro"/>
</dbReference>
<keyword evidence="8 9" id="KW-0458">Lysosome</keyword>
<dbReference type="GO" id="GO:0005765">
    <property type="term" value="C:lysosomal membrane"/>
    <property type="evidence" value="ECO:0007669"/>
    <property type="project" value="UniProtKB-SubCell"/>
</dbReference>
<evidence type="ECO:0000256" key="6">
    <source>
        <dbReference type="ARBA" id="ARBA00022833"/>
    </source>
</evidence>
<comment type="similarity">
    <text evidence="3 9">Belongs to the VPS41 family.</text>
</comment>
<evidence type="ECO:0000259" key="12">
    <source>
        <dbReference type="PROSITE" id="PS50089"/>
    </source>
</evidence>
<dbReference type="GO" id="GO:0009267">
    <property type="term" value="P:cellular response to starvation"/>
    <property type="evidence" value="ECO:0007669"/>
    <property type="project" value="TreeGrafter"/>
</dbReference>
<dbReference type="InterPro" id="IPR045111">
    <property type="entry name" value="Vps41/Vps8"/>
</dbReference>
<dbReference type="PANTHER" id="PTHR12616">
    <property type="entry name" value="VACUOLAR PROTEIN SORTING VPS41"/>
    <property type="match status" value="1"/>
</dbReference>
<dbReference type="InterPro" id="IPR057780">
    <property type="entry name" value="Beta-prop_Vps41"/>
</dbReference>
<comment type="function">
    <text evidence="9">Plays a role in vesicle-mediated protein trafficking to lysosomal compartments including the endocytic membrane transport pathways.</text>
</comment>
<comment type="subcellular location">
    <subcellularLocation>
        <location evidence="9">Endosome membrane</location>
        <topology evidence="9">Peripheral membrane protein</topology>
    </subcellularLocation>
    <subcellularLocation>
        <location evidence="9">Late endosome membrane</location>
        <topology evidence="9">Peripheral membrane protein</topology>
    </subcellularLocation>
    <subcellularLocation>
        <location evidence="9">Early endosome membrane</location>
        <topology evidence="9">Peripheral membrane protein</topology>
    </subcellularLocation>
    <subcellularLocation>
        <location evidence="9">Lysosome membrane</location>
        <topology evidence="9">Peripheral membrane protein</topology>
    </subcellularLocation>
    <subcellularLocation>
        <location evidence="9">Golgi apparatus</location>
        <location evidence="9">trans-Golgi network</location>
    </subcellularLocation>
    <subcellularLocation>
        <location evidence="9">Cytoplasmic vesicle</location>
        <location evidence="9">Clathrin-coated vesicle</location>
    </subcellularLocation>
    <subcellularLocation>
        <location evidence="2">Late endosome</location>
    </subcellularLocation>
    <subcellularLocation>
        <location evidence="1">Lysosome</location>
    </subcellularLocation>
</comment>
<name>A0A653BNS5_CALMS</name>
<keyword evidence="14" id="KW-1185">Reference proteome</keyword>
<dbReference type="SMART" id="SM00299">
    <property type="entry name" value="CLH"/>
    <property type="match status" value="1"/>
</dbReference>
<evidence type="ECO:0000256" key="5">
    <source>
        <dbReference type="ARBA" id="ARBA00022771"/>
    </source>
</evidence>
<keyword evidence="9" id="KW-0333">Golgi apparatus</keyword>
<dbReference type="InterPro" id="IPR001680">
    <property type="entry name" value="WD40_rpt"/>
</dbReference>
<keyword evidence="5 10" id="KW-0479">Metal-binding</keyword>
<feature type="domain" description="RING-type" evidence="12">
    <location>
        <begin position="853"/>
        <end position="896"/>
    </location>
</feature>
<dbReference type="InterPro" id="IPR015943">
    <property type="entry name" value="WD40/YVTN_repeat-like_dom_sf"/>
</dbReference>
<keyword evidence="9" id="KW-0968">Cytoplasmic vesicle</keyword>
<feature type="repeat" description="CHCR" evidence="11">
    <location>
        <begin position="630"/>
        <end position="774"/>
    </location>
</feature>
<dbReference type="GO" id="GO:0016236">
    <property type="term" value="P:macroautophagy"/>
    <property type="evidence" value="ECO:0007669"/>
    <property type="project" value="TreeGrafter"/>
</dbReference>
<dbReference type="PIRSF" id="PIRSF028921">
    <property type="entry name" value="VPS41"/>
    <property type="match status" value="1"/>
</dbReference>
<dbReference type="AlphaFoldDB" id="A0A653BNS5"/>
<keyword evidence="9" id="KW-0967">Endosome</keyword>
<evidence type="ECO:0000256" key="7">
    <source>
        <dbReference type="ARBA" id="ARBA00022927"/>
    </source>
</evidence>
<dbReference type="GO" id="GO:0008270">
    <property type="term" value="F:zinc ion binding"/>
    <property type="evidence" value="ECO:0007669"/>
    <property type="project" value="UniProtKB-KW"/>
</dbReference>
<dbReference type="GO" id="GO:0034058">
    <property type="term" value="P:endosomal vesicle fusion"/>
    <property type="evidence" value="ECO:0007669"/>
    <property type="project" value="UniProtKB-UniRule"/>
</dbReference>
<dbReference type="Gene3D" id="1.25.40.10">
    <property type="entry name" value="Tetratricopeptide repeat domain"/>
    <property type="match status" value="1"/>
</dbReference>
<dbReference type="SMART" id="SM00320">
    <property type="entry name" value="WD40"/>
    <property type="match status" value="2"/>
</dbReference>
<evidence type="ECO:0000256" key="10">
    <source>
        <dbReference type="PROSITE-ProRule" id="PRU00175"/>
    </source>
</evidence>
<dbReference type="GO" id="GO:0031901">
    <property type="term" value="C:early endosome membrane"/>
    <property type="evidence" value="ECO:0007669"/>
    <property type="project" value="UniProtKB-SubCell"/>
</dbReference>